<feature type="chain" id="PRO_5023068301" evidence="2">
    <location>
        <begin position="28"/>
        <end position="465"/>
    </location>
</feature>
<dbReference type="PROSITE" id="PS51257">
    <property type="entry name" value="PROKAR_LIPOPROTEIN"/>
    <property type="match status" value="1"/>
</dbReference>
<dbReference type="AlphaFoldDB" id="A0A5B8VHM6"/>
<feature type="compositionally biased region" description="Low complexity" evidence="1">
    <location>
        <begin position="323"/>
        <end position="416"/>
    </location>
</feature>
<dbReference type="InterPro" id="IPR046535">
    <property type="entry name" value="DUF6600"/>
</dbReference>
<feature type="region of interest" description="Disordered" evidence="1">
    <location>
        <begin position="263"/>
        <end position="465"/>
    </location>
</feature>
<protein>
    <submittedName>
        <fullName evidence="3">Uncharacterized protein</fullName>
    </submittedName>
</protein>
<feature type="compositionally biased region" description="Polar residues" evidence="1">
    <location>
        <begin position="263"/>
        <end position="272"/>
    </location>
</feature>
<accession>A0A5B8VHM6</accession>
<dbReference type="OrthoDB" id="5485224at2"/>
<gene>
    <name evidence="3" type="ORF">FSB73_04135</name>
</gene>
<dbReference type="Pfam" id="PF20245">
    <property type="entry name" value="DUF6600"/>
    <property type="match status" value="1"/>
</dbReference>
<evidence type="ECO:0000256" key="1">
    <source>
        <dbReference type="SAM" id="MobiDB-lite"/>
    </source>
</evidence>
<dbReference type="KEGG" id="agi:FSB73_04135"/>
<sequence length="465" mass="53116">MKKYLPSLLILFTGATIALGCNSIAYAQGDYGNYDNGYDNNYDNGNNNSYDNSYDYNNNNYDQSGNGGAGVQISFNDFYSQLAPYGRWVMDPNYGRVWIANVRNFQPYSTNGYWTYTNYGWTWVSNYNWGWAPFHYGRWGFSNINGWFWVPGYEWGPAWVGWSSNADMYGWAPLAPGTSIGVSFSIGSIPINFWTFMPRRYLGYHNIHNYYIPRNRYRSIIRRSNIISNYRSVGRGHYALGPQPREVSRSTGRAVRSTRIVNATSTRNTGVRNNELHMYRPAVRGNSSNTRSRGNVRSSGTTPTRSNSNVQRSSGATRSTAPTRSNTNTRKTTTPIRTQRATTTQQRAAQQRATQQRAAQERSTQQRASQQRAAQQRAAEQRASQQRATQQRAAQQKAAQQRATQQRAAQQRATQQRAERATQRARQQQTQRAERTQQRVERVQQRSNTRSNGSSSQSRKATRSR</sequence>
<keyword evidence="4" id="KW-1185">Reference proteome</keyword>
<evidence type="ECO:0000313" key="4">
    <source>
        <dbReference type="Proteomes" id="UP000321291"/>
    </source>
</evidence>
<name>A0A5B8VHM6_9BACT</name>
<evidence type="ECO:0000313" key="3">
    <source>
        <dbReference type="EMBL" id="QEC70990.1"/>
    </source>
</evidence>
<keyword evidence="2" id="KW-0732">Signal</keyword>
<organism evidence="3 4">
    <name type="scientific">Arachidicoccus ginsenosidivorans</name>
    <dbReference type="NCBI Taxonomy" id="496057"/>
    <lineage>
        <taxon>Bacteria</taxon>
        <taxon>Pseudomonadati</taxon>
        <taxon>Bacteroidota</taxon>
        <taxon>Chitinophagia</taxon>
        <taxon>Chitinophagales</taxon>
        <taxon>Chitinophagaceae</taxon>
        <taxon>Arachidicoccus</taxon>
    </lineage>
</organism>
<feature type="compositionally biased region" description="Polar residues" evidence="1">
    <location>
        <begin position="285"/>
        <end position="322"/>
    </location>
</feature>
<dbReference type="Proteomes" id="UP000321291">
    <property type="component" value="Chromosome"/>
</dbReference>
<reference evidence="3 4" key="1">
    <citation type="journal article" date="2017" name="Int. J. Syst. Evol. Microbiol.">
        <title>Arachidicoccus ginsenosidivorans sp. nov., with ginsenoside-converting activity isolated from ginseng cultivating soil.</title>
        <authorList>
            <person name="Siddiqi M.Z."/>
            <person name="Aslam Z."/>
            <person name="Im W.T."/>
        </authorList>
    </citation>
    <scope>NUCLEOTIDE SEQUENCE [LARGE SCALE GENOMIC DNA]</scope>
    <source>
        <strain evidence="3 4">Gsoil 809</strain>
    </source>
</reference>
<feature type="compositionally biased region" description="Basic and acidic residues" evidence="1">
    <location>
        <begin position="432"/>
        <end position="444"/>
    </location>
</feature>
<proteinExistence type="predicted"/>
<feature type="compositionally biased region" description="Low complexity" evidence="1">
    <location>
        <begin position="445"/>
        <end position="459"/>
    </location>
</feature>
<evidence type="ECO:0000256" key="2">
    <source>
        <dbReference type="SAM" id="SignalP"/>
    </source>
</evidence>
<dbReference type="EMBL" id="CP042434">
    <property type="protein sequence ID" value="QEC70990.1"/>
    <property type="molecule type" value="Genomic_DNA"/>
</dbReference>
<dbReference type="RefSeq" id="WP_146780249.1">
    <property type="nucleotide sequence ID" value="NZ_CP042434.1"/>
</dbReference>
<feature type="signal peptide" evidence="2">
    <location>
        <begin position="1"/>
        <end position="27"/>
    </location>
</feature>